<sequence>MTAPHDAEGPSHDPLGFLREAVQQDLDTGRCELPVRTRFPPEPNGFLHVGHAKAICIDFGVARAFGGPCLLRFDDTNPVAEEARYADAIRTDLAWLGFEPSEITHTSDHFDALAGLADRLIEGGLAYVDEQPVEAIREQRGSLTRPGTPSPFRDRPAAESAARFAEMKSGAAPEGSMVLRAKIDMAAPNLNLRDPVLYRVLHATHARTGDAWKVYPTYDFAHGQCDAIEGVTHSLCSLEFEDHRPLYDWFIEKLGLFPSRQIEFGRLNLTHTITSKRKLRALVDEGIVGGWDDPRMPTLAGMRRRGYAAAAIRSFCDELGVTKFVGTTELALLEHHQRKHLNETAERRMAVMDPIELVVTDFEEGRVDRLPAVNRPQDGEEGATRELPFTRTLYIEREDFKEDANRKYFRLTPGREVRLRWAYLVTCTGCEKDSDGNVVRVFATHDPASRGGNAPDGRKVKGTIHWVSAGHAIDAECRLYRPLFATADPAEGADEDPPRGWRENLAPDSLEVVTAKAEPSLADAGPGAPVQFERIGYFHREPGERPVFHRVVPLREDAGKRA</sequence>
<dbReference type="InterPro" id="IPR050132">
    <property type="entry name" value="Gln/Glu-tRNA_Ligase"/>
</dbReference>
<dbReference type="GO" id="GO:0004819">
    <property type="term" value="F:glutamine-tRNA ligase activity"/>
    <property type="evidence" value="ECO:0007669"/>
    <property type="project" value="UniProtKB-UniRule"/>
</dbReference>
<evidence type="ECO:0000256" key="1">
    <source>
        <dbReference type="ARBA" id="ARBA00005594"/>
    </source>
</evidence>
<dbReference type="InterPro" id="IPR020059">
    <property type="entry name" value="Glu/Gln-tRNA-synth_Ib_codon-bd"/>
</dbReference>
<evidence type="ECO:0000256" key="11">
    <source>
        <dbReference type="RuleBase" id="RU363037"/>
    </source>
</evidence>
<dbReference type="EMBL" id="AP012338">
    <property type="protein sequence ID" value="BAM02537.1"/>
    <property type="molecule type" value="Genomic_DNA"/>
</dbReference>
<evidence type="ECO:0000256" key="10">
    <source>
        <dbReference type="NCBIfam" id="TIGR00440"/>
    </source>
</evidence>
<reference evidence="15 16" key="1">
    <citation type="submission" date="2012-02" db="EMBL/GenBank/DDBJ databases">
        <title>Complete genome sequence of Phycisphaera mikurensis NBRC 102666.</title>
        <authorList>
            <person name="Ankai A."/>
            <person name="Hosoyama A."/>
            <person name="Terui Y."/>
            <person name="Sekine M."/>
            <person name="Fukai R."/>
            <person name="Kato Y."/>
            <person name="Nakamura S."/>
            <person name="Yamada-Narita S."/>
            <person name="Kawakoshi A."/>
            <person name="Fukunaga Y."/>
            <person name="Yamazaki S."/>
            <person name="Fujita N."/>
        </authorList>
    </citation>
    <scope>NUCLEOTIDE SEQUENCE [LARGE SCALE GENOMIC DNA]</scope>
    <source>
        <strain evidence="16">NBRC 102666 / KCTC 22515 / FYK2301M01</strain>
    </source>
</reference>
<keyword evidence="16" id="KW-1185">Reference proteome</keyword>
<evidence type="ECO:0000256" key="2">
    <source>
        <dbReference type="ARBA" id="ARBA00012836"/>
    </source>
</evidence>
<dbReference type="SUPFAM" id="SSF50715">
    <property type="entry name" value="Ribosomal protein L25-like"/>
    <property type="match status" value="1"/>
</dbReference>
<keyword evidence="7 11" id="KW-0648">Protein biosynthesis</keyword>
<protein>
    <recommendedName>
        <fullName evidence="2 10">Glutamine--tRNA ligase</fullName>
        <ecNumber evidence="2 10">6.1.1.18</ecNumber>
    </recommendedName>
</protein>
<dbReference type="NCBIfam" id="NF011291">
    <property type="entry name" value="PRK14703.1"/>
    <property type="match status" value="1"/>
</dbReference>
<organism evidence="15 16">
    <name type="scientific">Phycisphaera mikurensis (strain NBRC 102666 / KCTC 22515 / FYK2301M01)</name>
    <dbReference type="NCBI Taxonomy" id="1142394"/>
    <lineage>
        <taxon>Bacteria</taxon>
        <taxon>Pseudomonadati</taxon>
        <taxon>Planctomycetota</taxon>
        <taxon>Phycisphaerae</taxon>
        <taxon>Phycisphaerales</taxon>
        <taxon>Phycisphaeraceae</taxon>
        <taxon>Phycisphaera</taxon>
    </lineage>
</organism>
<dbReference type="InterPro" id="IPR014729">
    <property type="entry name" value="Rossmann-like_a/b/a_fold"/>
</dbReference>
<dbReference type="AlphaFoldDB" id="I0IB99"/>
<accession>I0IB99</accession>
<dbReference type="OrthoDB" id="9801560at2"/>
<keyword evidence="3" id="KW-0963">Cytoplasm</keyword>
<dbReference type="Pfam" id="PF20974">
    <property type="entry name" value="tRNA-synt_1c_C2"/>
    <property type="match status" value="1"/>
</dbReference>
<dbReference type="InterPro" id="IPR001412">
    <property type="entry name" value="aa-tRNA-synth_I_CS"/>
</dbReference>
<comment type="similarity">
    <text evidence="1 11">Belongs to the class-I aminoacyl-tRNA synthetase family.</text>
</comment>
<dbReference type="InterPro" id="IPR020058">
    <property type="entry name" value="Glu/Gln-tRNA-synth_Ib_cat-dom"/>
</dbReference>
<dbReference type="HOGENOM" id="CLU_001882_2_3_0"/>
<dbReference type="Gene3D" id="2.40.240.10">
    <property type="entry name" value="Ribosomal Protein L25, Chain P"/>
    <property type="match status" value="2"/>
</dbReference>
<dbReference type="GO" id="GO:0005829">
    <property type="term" value="C:cytosol"/>
    <property type="evidence" value="ECO:0007669"/>
    <property type="project" value="TreeGrafter"/>
</dbReference>
<evidence type="ECO:0000313" key="16">
    <source>
        <dbReference type="Proteomes" id="UP000007881"/>
    </source>
</evidence>
<dbReference type="NCBIfam" id="TIGR00440">
    <property type="entry name" value="glnS"/>
    <property type="match status" value="1"/>
</dbReference>
<evidence type="ECO:0000259" key="13">
    <source>
        <dbReference type="Pfam" id="PF03950"/>
    </source>
</evidence>
<evidence type="ECO:0000256" key="4">
    <source>
        <dbReference type="ARBA" id="ARBA00022598"/>
    </source>
</evidence>
<proteinExistence type="inferred from homology"/>
<dbReference type="Pfam" id="PF00749">
    <property type="entry name" value="tRNA-synt_1c"/>
    <property type="match status" value="1"/>
</dbReference>
<dbReference type="PANTHER" id="PTHR43097">
    <property type="entry name" value="GLUTAMINE-TRNA LIGASE"/>
    <property type="match status" value="1"/>
</dbReference>
<evidence type="ECO:0000256" key="7">
    <source>
        <dbReference type="ARBA" id="ARBA00022917"/>
    </source>
</evidence>
<evidence type="ECO:0000259" key="14">
    <source>
        <dbReference type="Pfam" id="PF20974"/>
    </source>
</evidence>
<name>I0IB99_PHYMF</name>
<feature type="domain" description="Glutamyl/glutaminyl-tRNA synthetase class Ib catalytic" evidence="12">
    <location>
        <begin position="35"/>
        <end position="342"/>
    </location>
</feature>
<dbReference type="PROSITE" id="PS00178">
    <property type="entry name" value="AA_TRNA_LIGASE_I"/>
    <property type="match status" value="1"/>
</dbReference>
<evidence type="ECO:0000259" key="12">
    <source>
        <dbReference type="Pfam" id="PF00749"/>
    </source>
</evidence>
<dbReference type="InterPro" id="IPR000924">
    <property type="entry name" value="Glu/Gln-tRNA-synth"/>
</dbReference>
<evidence type="ECO:0000256" key="5">
    <source>
        <dbReference type="ARBA" id="ARBA00022741"/>
    </source>
</evidence>
<dbReference type="eggNOG" id="COG0008">
    <property type="taxonomic scope" value="Bacteria"/>
</dbReference>
<dbReference type="InterPro" id="IPR004514">
    <property type="entry name" value="Gln-tRNA-synth"/>
</dbReference>
<keyword evidence="6 11" id="KW-0067">ATP-binding</keyword>
<dbReference type="InterPro" id="IPR020056">
    <property type="entry name" value="Rbsml_bL25/Gln-tRNA_synth_N"/>
</dbReference>
<dbReference type="InterPro" id="IPR011035">
    <property type="entry name" value="Ribosomal_bL25/Gln-tRNA_synth"/>
</dbReference>
<dbReference type="KEGG" id="phm:PSMK_03780"/>
<dbReference type="EC" id="6.1.1.18" evidence="2 10"/>
<dbReference type="PANTHER" id="PTHR43097:SF5">
    <property type="entry name" value="GLUTAMATE--TRNA LIGASE"/>
    <property type="match status" value="1"/>
</dbReference>
<evidence type="ECO:0000313" key="15">
    <source>
        <dbReference type="EMBL" id="BAM02537.1"/>
    </source>
</evidence>
<dbReference type="RefSeq" id="WP_014435757.1">
    <property type="nucleotide sequence ID" value="NC_017080.1"/>
</dbReference>
<dbReference type="PRINTS" id="PR00987">
    <property type="entry name" value="TRNASYNTHGLU"/>
</dbReference>
<keyword evidence="8 11" id="KW-0030">Aminoacyl-tRNA synthetase</keyword>
<evidence type="ECO:0000256" key="3">
    <source>
        <dbReference type="ARBA" id="ARBA00022490"/>
    </source>
</evidence>
<dbReference type="GO" id="GO:0005524">
    <property type="term" value="F:ATP binding"/>
    <property type="evidence" value="ECO:0007669"/>
    <property type="project" value="UniProtKB-KW"/>
</dbReference>
<dbReference type="Proteomes" id="UP000007881">
    <property type="component" value="Chromosome"/>
</dbReference>
<keyword evidence="5 11" id="KW-0547">Nucleotide-binding</keyword>
<dbReference type="Pfam" id="PF03950">
    <property type="entry name" value="tRNA-synt_1c_C"/>
    <property type="match status" value="1"/>
</dbReference>
<evidence type="ECO:0000256" key="6">
    <source>
        <dbReference type="ARBA" id="ARBA00022840"/>
    </source>
</evidence>
<dbReference type="PATRIC" id="fig|1142394.8.peg.385"/>
<comment type="catalytic activity">
    <reaction evidence="9">
        <text>tRNA(Gln) + L-glutamine + ATP = L-glutaminyl-tRNA(Gln) + AMP + diphosphate</text>
        <dbReference type="Rhea" id="RHEA:20121"/>
        <dbReference type="Rhea" id="RHEA-COMP:9662"/>
        <dbReference type="Rhea" id="RHEA-COMP:9681"/>
        <dbReference type="ChEBI" id="CHEBI:30616"/>
        <dbReference type="ChEBI" id="CHEBI:33019"/>
        <dbReference type="ChEBI" id="CHEBI:58359"/>
        <dbReference type="ChEBI" id="CHEBI:78442"/>
        <dbReference type="ChEBI" id="CHEBI:78521"/>
        <dbReference type="ChEBI" id="CHEBI:456215"/>
        <dbReference type="EC" id="6.1.1.18"/>
    </reaction>
</comment>
<evidence type="ECO:0000256" key="9">
    <source>
        <dbReference type="ARBA" id="ARBA00048270"/>
    </source>
</evidence>
<evidence type="ECO:0000256" key="8">
    <source>
        <dbReference type="ARBA" id="ARBA00023146"/>
    </source>
</evidence>
<dbReference type="STRING" id="1142394.PSMK_03780"/>
<gene>
    <name evidence="15" type="primary">glnS</name>
    <name evidence="15" type="ordered locus">PSMK_03780</name>
</gene>
<keyword evidence="4 11" id="KW-0436">Ligase</keyword>
<dbReference type="GO" id="GO:0006425">
    <property type="term" value="P:glutaminyl-tRNA aminoacylation"/>
    <property type="evidence" value="ECO:0007669"/>
    <property type="project" value="UniProtKB-UniRule"/>
</dbReference>
<dbReference type="FunFam" id="3.40.50.620:FF:000037">
    <property type="entry name" value="Glutamine--tRNA ligase cytoplasmic"/>
    <property type="match status" value="1"/>
</dbReference>
<dbReference type="InterPro" id="IPR049437">
    <property type="entry name" value="tRNA-synt_1c_C2"/>
</dbReference>
<feature type="domain" description="tRNA synthetases class I (E and Q) anti-codon binding" evidence="14">
    <location>
        <begin position="463"/>
        <end position="539"/>
    </location>
</feature>
<dbReference type="Gene3D" id="3.40.50.620">
    <property type="entry name" value="HUPs"/>
    <property type="match status" value="1"/>
</dbReference>
<dbReference type="SUPFAM" id="SSF52374">
    <property type="entry name" value="Nucleotidylyl transferase"/>
    <property type="match status" value="1"/>
</dbReference>
<feature type="domain" description="Glutamyl/glutaminyl-tRNA synthetase class Ib anti-codon binding" evidence="13">
    <location>
        <begin position="345"/>
        <end position="445"/>
    </location>
</feature>